<dbReference type="PANTHER" id="PTHR46429:SF1">
    <property type="entry name" value="23S RRNA (GUANOSINE-2'-O-)-METHYLTRANSFERASE RLMB"/>
    <property type="match status" value="1"/>
</dbReference>
<dbReference type="PANTHER" id="PTHR46429">
    <property type="entry name" value="23S RRNA (GUANOSINE-2'-O-)-METHYLTRANSFERASE RLMB"/>
    <property type="match status" value="1"/>
</dbReference>
<feature type="domain" description="tRNA/rRNA methyltransferase SpoU type" evidence="3">
    <location>
        <begin position="8"/>
        <end position="148"/>
    </location>
</feature>
<dbReference type="InterPro" id="IPR001537">
    <property type="entry name" value="SpoU_MeTrfase"/>
</dbReference>
<dbReference type="Gene3D" id="3.40.1280.10">
    <property type="match status" value="1"/>
</dbReference>
<organism evidence="4">
    <name type="scientific">marine metagenome</name>
    <dbReference type="NCBI Taxonomy" id="408172"/>
    <lineage>
        <taxon>unclassified sequences</taxon>
        <taxon>metagenomes</taxon>
        <taxon>ecological metagenomes</taxon>
    </lineage>
</organism>
<dbReference type="GO" id="GO:0070039">
    <property type="term" value="F:rRNA (guanosine-2'-O-)-methyltransferase activity"/>
    <property type="evidence" value="ECO:0007669"/>
    <property type="project" value="TreeGrafter"/>
</dbReference>
<keyword evidence="1" id="KW-0489">Methyltransferase</keyword>
<sequence length="164" mass="17725">MKRKKKKLFLVLDHVTDPHNVGACLRNASAAGVDAVIVPKNRASHLTAAARKVSCGGSELIPFVVVVNLVRTINFLKQSGVKVLGADKSSKASYDDINLSGDVAFVIGSEERGLKLLTAKNCENLISIPMPGEIESLNLSVSSGILLFEYLRQNNKSKEENLIH</sequence>
<gene>
    <name evidence="4" type="ORF">METZ01_LOCUS187557</name>
</gene>
<dbReference type="Pfam" id="PF00588">
    <property type="entry name" value="SpoU_methylase"/>
    <property type="match status" value="1"/>
</dbReference>
<dbReference type="InterPro" id="IPR029026">
    <property type="entry name" value="tRNA_m1G_MTases_N"/>
</dbReference>
<evidence type="ECO:0000313" key="4">
    <source>
        <dbReference type="EMBL" id="SVB34703.1"/>
    </source>
</evidence>
<proteinExistence type="predicted"/>
<reference evidence="4" key="1">
    <citation type="submission" date="2018-05" db="EMBL/GenBank/DDBJ databases">
        <authorList>
            <person name="Lanie J.A."/>
            <person name="Ng W.-L."/>
            <person name="Kazmierczak K.M."/>
            <person name="Andrzejewski T.M."/>
            <person name="Davidsen T.M."/>
            <person name="Wayne K.J."/>
            <person name="Tettelin H."/>
            <person name="Glass J.I."/>
            <person name="Rusch D."/>
            <person name="Podicherti R."/>
            <person name="Tsui H.-C.T."/>
            <person name="Winkler M.E."/>
        </authorList>
    </citation>
    <scope>NUCLEOTIDE SEQUENCE</scope>
</reference>
<dbReference type="GO" id="GO:0003723">
    <property type="term" value="F:RNA binding"/>
    <property type="evidence" value="ECO:0007669"/>
    <property type="project" value="InterPro"/>
</dbReference>
<evidence type="ECO:0000259" key="3">
    <source>
        <dbReference type="Pfam" id="PF00588"/>
    </source>
</evidence>
<dbReference type="AlphaFoldDB" id="A0A382DAN9"/>
<accession>A0A382DAN9</accession>
<keyword evidence="2" id="KW-0808">Transferase</keyword>
<dbReference type="InterPro" id="IPR004441">
    <property type="entry name" value="rRNA_MeTrfase_TrmH"/>
</dbReference>
<dbReference type="InterPro" id="IPR029028">
    <property type="entry name" value="Alpha/beta_knot_MTases"/>
</dbReference>
<dbReference type="EMBL" id="UINC01038140">
    <property type="protein sequence ID" value="SVB34703.1"/>
    <property type="molecule type" value="Genomic_DNA"/>
</dbReference>
<name>A0A382DAN9_9ZZZZ</name>
<protein>
    <recommendedName>
        <fullName evidence="3">tRNA/rRNA methyltransferase SpoU type domain-containing protein</fullName>
    </recommendedName>
</protein>
<dbReference type="NCBIfam" id="TIGR00186">
    <property type="entry name" value="rRNA_methyl_3"/>
    <property type="match status" value="1"/>
</dbReference>
<dbReference type="GO" id="GO:0005829">
    <property type="term" value="C:cytosol"/>
    <property type="evidence" value="ECO:0007669"/>
    <property type="project" value="TreeGrafter"/>
</dbReference>
<dbReference type="CDD" id="cd18103">
    <property type="entry name" value="SpoU-like_RlmB"/>
    <property type="match status" value="1"/>
</dbReference>
<evidence type="ECO:0000256" key="2">
    <source>
        <dbReference type="ARBA" id="ARBA00022679"/>
    </source>
</evidence>
<evidence type="ECO:0000256" key="1">
    <source>
        <dbReference type="ARBA" id="ARBA00022603"/>
    </source>
</evidence>
<dbReference type="SUPFAM" id="SSF75217">
    <property type="entry name" value="alpha/beta knot"/>
    <property type="match status" value="1"/>
</dbReference>